<dbReference type="GO" id="GO:0005737">
    <property type="term" value="C:cytoplasm"/>
    <property type="evidence" value="ECO:0007669"/>
    <property type="project" value="UniProtKB-SubCell"/>
</dbReference>
<evidence type="ECO:0000259" key="6">
    <source>
        <dbReference type="PROSITE" id="PS51165"/>
    </source>
</evidence>
<evidence type="ECO:0000256" key="2">
    <source>
        <dbReference type="ARBA" id="ARBA00022490"/>
    </source>
</evidence>
<comment type="subcellular location">
    <subcellularLocation>
        <location evidence="1">Cytoplasm</location>
    </subcellularLocation>
</comment>
<evidence type="ECO:0000256" key="4">
    <source>
        <dbReference type="ARBA" id="ARBA00022679"/>
    </source>
</evidence>
<evidence type="ECO:0000256" key="3">
    <source>
        <dbReference type="ARBA" id="ARBA00022603"/>
    </source>
</evidence>
<dbReference type="GO" id="GO:0003723">
    <property type="term" value="F:RNA binding"/>
    <property type="evidence" value="ECO:0007669"/>
    <property type="project" value="InterPro"/>
</dbReference>
<proteinExistence type="predicted"/>
<dbReference type="PRINTS" id="PR00507">
    <property type="entry name" value="N12N6MTFRASE"/>
</dbReference>
<dbReference type="InterPro" id="IPR002052">
    <property type="entry name" value="DNA_methylase_N6_adenine_CS"/>
</dbReference>
<keyword evidence="2" id="KW-0963">Cytoplasm</keyword>
<organism evidence="7">
    <name type="scientific">marine sediment metagenome</name>
    <dbReference type="NCBI Taxonomy" id="412755"/>
    <lineage>
        <taxon>unclassified sequences</taxon>
        <taxon>metagenomes</taxon>
        <taxon>ecological metagenomes</taxon>
    </lineage>
</organism>
<dbReference type="Gene3D" id="3.40.50.150">
    <property type="entry name" value="Vaccinia Virus protein VP39"/>
    <property type="match status" value="1"/>
</dbReference>
<keyword evidence="5" id="KW-0819">tRNA processing</keyword>
<dbReference type="InterPro" id="IPR053943">
    <property type="entry name" value="RlmKL-like_Mtase_CS"/>
</dbReference>
<dbReference type="PROSITE" id="PS00092">
    <property type="entry name" value="N6_MTASE"/>
    <property type="match status" value="1"/>
</dbReference>
<keyword evidence="3" id="KW-0489">Methyltransferase</keyword>
<dbReference type="CDD" id="cd02440">
    <property type="entry name" value="AdoMet_MTases"/>
    <property type="match status" value="1"/>
</dbReference>
<dbReference type="GO" id="GO:0030488">
    <property type="term" value="P:tRNA methylation"/>
    <property type="evidence" value="ECO:0007669"/>
    <property type="project" value="TreeGrafter"/>
</dbReference>
<feature type="domain" description="THUMP" evidence="6">
    <location>
        <begin position="1"/>
        <end position="64"/>
    </location>
</feature>
<name>X0T7W9_9ZZZZ</name>
<evidence type="ECO:0000256" key="1">
    <source>
        <dbReference type="ARBA" id="ARBA00004496"/>
    </source>
</evidence>
<evidence type="ECO:0000256" key="5">
    <source>
        <dbReference type="ARBA" id="ARBA00022694"/>
    </source>
</evidence>
<dbReference type="Pfam" id="PF01170">
    <property type="entry name" value="UPF0020"/>
    <property type="match status" value="1"/>
</dbReference>
<dbReference type="EMBL" id="BARS01012729">
    <property type="protein sequence ID" value="GAF89568.1"/>
    <property type="molecule type" value="Genomic_DNA"/>
</dbReference>
<evidence type="ECO:0000313" key="7">
    <source>
        <dbReference type="EMBL" id="GAF89568.1"/>
    </source>
</evidence>
<dbReference type="InterPro" id="IPR000241">
    <property type="entry name" value="RlmKL-like_Mtase"/>
</dbReference>
<dbReference type="AlphaFoldDB" id="X0T7W9"/>
<comment type="caution">
    <text evidence="7">The sequence shown here is derived from an EMBL/GenBank/DDBJ whole genome shotgun (WGS) entry which is preliminary data.</text>
</comment>
<protein>
    <recommendedName>
        <fullName evidence="6">THUMP domain-containing protein</fullName>
    </recommendedName>
</protein>
<dbReference type="SUPFAM" id="SSF53335">
    <property type="entry name" value="S-adenosyl-L-methionine-dependent methyltransferases"/>
    <property type="match status" value="1"/>
</dbReference>
<dbReference type="PROSITE" id="PS51165">
    <property type="entry name" value="THUMP"/>
    <property type="match status" value="1"/>
</dbReference>
<dbReference type="PANTHER" id="PTHR14911:SF21">
    <property type="entry name" value="N2-METHYLGUANOSINE TRNA METHYLTRANSFERASE"/>
    <property type="match status" value="1"/>
</dbReference>
<feature type="non-terminal residue" evidence="7">
    <location>
        <position position="199"/>
    </location>
</feature>
<dbReference type="InterPro" id="IPR004114">
    <property type="entry name" value="THUMP_dom"/>
</dbReference>
<feature type="non-terminal residue" evidence="7">
    <location>
        <position position="1"/>
    </location>
</feature>
<dbReference type="PROSITE" id="PS01261">
    <property type="entry name" value="UPF0020"/>
    <property type="match status" value="1"/>
</dbReference>
<dbReference type="SUPFAM" id="SSF143437">
    <property type="entry name" value="THUMP domain-like"/>
    <property type="match status" value="1"/>
</dbReference>
<gene>
    <name evidence="7" type="ORF">S01H1_22523</name>
</gene>
<accession>X0T7W9</accession>
<reference evidence="7" key="1">
    <citation type="journal article" date="2014" name="Front. Microbiol.">
        <title>High frequency of phylogenetically diverse reductive dehalogenase-homologous genes in deep subseafloor sedimentary metagenomes.</title>
        <authorList>
            <person name="Kawai M."/>
            <person name="Futagami T."/>
            <person name="Toyoda A."/>
            <person name="Takaki Y."/>
            <person name="Nishi S."/>
            <person name="Hori S."/>
            <person name="Arai W."/>
            <person name="Tsubouchi T."/>
            <person name="Morono Y."/>
            <person name="Uchiyama I."/>
            <person name="Ito T."/>
            <person name="Fujiyama A."/>
            <person name="Inagaki F."/>
            <person name="Takami H."/>
        </authorList>
    </citation>
    <scope>NUCLEOTIDE SEQUENCE</scope>
    <source>
        <strain evidence="7">Expedition CK06-06</strain>
    </source>
</reference>
<dbReference type="InterPro" id="IPR029063">
    <property type="entry name" value="SAM-dependent_MTases_sf"/>
</dbReference>
<sequence>LAENISEILSTQKHTFAVRSTSSVEKRLGGKIVKKTNLTVNLEEPEIEILCFQIRSNYYVGIKLPLKRDFEKRKPQFRPYFSPTSMHPKIARLLVNLARVKPGDTLLDPFCGTGGILIEAAMMEMKVKGIDWDERAVEGCQENLHFYHLTGKIRQGDALKLKLREEVDAIVTDPPYGRSSLLTEKNLEKLYENFLLSAG</sequence>
<dbReference type="PANTHER" id="PTHR14911">
    <property type="entry name" value="THUMP DOMAIN-CONTAINING"/>
    <property type="match status" value="1"/>
</dbReference>
<dbReference type="GO" id="GO:0016423">
    <property type="term" value="F:tRNA (guanine) methyltransferase activity"/>
    <property type="evidence" value="ECO:0007669"/>
    <property type="project" value="TreeGrafter"/>
</dbReference>
<keyword evidence="4" id="KW-0808">Transferase</keyword>